<evidence type="ECO:0000256" key="14">
    <source>
        <dbReference type="SAM" id="MobiDB-lite"/>
    </source>
</evidence>
<dbReference type="OrthoDB" id="10015593at2759"/>
<dbReference type="FunFam" id="3.30.160.60:FF:001301">
    <property type="entry name" value="Blast:Protein hunchback"/>
    <property type="match status" value="1"/>
</dbReference>
<feature type="compositionally biased region" description="Low complexity" evidence="14">
    <location>
        <begin position="738"/>
        <end position="756"/>
    </location>
</feature>
<feature type="domain" description="C2H2-type" evidence="15">
    <location>
        <begin position="413"/>
        <end position="440"/>
    </location>
</feature>
<feature type="compositionally biased region" description="Basic residues" evidence="14">
    <location>
        <begin position="705"/>
        <end position="714"/>
    </location>
</feature>
<dbReference type="GO" id="GO:0000977">
    <property type="term" value="F:RNA polymerase II transcription regulatory region sequence-specific DNA binding"/>
    <property type="evidence" value="ECO:0007669"/>
    <property type="project" value="UniProtKB-ARBA"/>
</dbReference>
<feature type="region of interest" description="Disordered" evidence="14">
    <location>
        <begin position="619"/>
        <end position="647"/>
    </location>
</feature>
<keyword evidence="5" id="KW-0217">Developmental protein</keyword>
<dbReference type="PANTHER" id="PTHR24392:SF49">
    <property type="entry name" value="PROTEIN HUNCHBACK"/>
    <property type="match status" value="1"/>
</dbReference>
<dbReference type="KEGG" id="dpte:113798823"/>
<dbReference type="GO" id="GO:0005634">
    <property type="term" value="C:nucleus"/>
    <property type="evidence" value="ECO:0007669"/>
    <property type="project" value="UniProtKB-SubCell"/>
</dbReference>
<keyword evidence="10" id="KW-0862">Zinc</keyword>
<dbReference type="InterPro" id="IPR036236">
    <property type="entry name" value="Znf_C2H2_sf"/>
</dbReference>
<evidence type="ECO:0000256" key="11">
    <source>
        <dbReference type="ARBA" id="ARBA00023125"/>
    </source>
</evidence>
<evidence type="ECO:0000256" key="1">
    <source>
        <dbReference type="ARBA" id="ARBA00003983"/>
    </source>
</evidence>
<dbReference type="GO" id="GO:0000122">
    <property type="term" value="P:negative regulation of transcription by RNA polymerase II"/>
    <property type="evidence" value="ECO:0007669"/>
    <property type="project" value="UniProtKB-ARBA"/>
</dbReference>
<dbReference type="OMA" id="HARINDD"/>
<keyword evidence="11" id="KW-0238">DNA-binding</keyword>
<keyword evidence="7" id="KW-0479">Metal-binding</keyword>
<feature type="compositionally biased region" description="Acidic residues" evidence="14">
    <location>
        <begin position="766"/>
        <end position="776"/>
    </location>
</feature>
<feature type="region of interest" description="Disordered" evidence="14">
    <location>
        <begin position="933"/>
        <end position="953"/>
    </location>
</feature>
<evidence type="ECO:0000256" key="2">
    <source>
        <dbReference type="ARBA" id="ARBA00004123"/>
    </source>
</evidence>
<feature type="compositionally biased region" description="Polar residues" evidence="14">
    <location>
        <begin position="630"/>
        <end position="641"/>
    </location>
</feature>
<evidence type="ECO:0000256" key="12">
    <source>
        <dbReference type="ARBA" id="ARBA00023242"/>
    </source>
</evidence>
<feature type="region of interest" description="Disordered" evidence="14">
    <location>
        <begin position="1"/>
        <end position="22"/>
    </location>
</feature>
<feature type="compositionally biased region" description="Low complexity" evidence="14">
    <location>
        <begin position="183"/>
        <end position="205"/>
    </location>
</feature>
<feature type="region of interest" description="Disordered" evidence="14">
    <location>
        <begin position="965"/>
        <end position="988"/>
    </location>
</feature>
<feature type="region of interest" description="Disordered" evidence="14">
    <location>
        <begin position="836"/>
        <end position="869"/>
    </location>
</feature>
<feature type="region of interest" description="Disordered" evidence="14">
    <location>
        <begin position="738"/>
        <end position="805"/>
    </location>
</feature>
<keyword evidence="6" id="KW-0302">Gap protein</keyword>
<evidence type="ECO:0000256" key="13">
    <source>
        <dbReference type="PROSITE-ProRule" id="PRU00042"/>
    </source>
</evidence>
<comment type="function">
    <text evidence="1">Gap class segmentation protein that controls development of head structures.</text>
</comment>
<organism evidence="16 17">
    <name type="scientific">Dermatophagoides pteronyssinus</name>
    <name type="common">European house dust mite</name>
    <dbReference type="NCBI Taxonomy" id="6956"/>
    <lineage>
        <taxon>Eukaryota</taxon>
        <taxon>Metazoa</taxon>
        <taxon>Ecdysozoa</taxon>
        <taxon>Arthropoda</taxon>
        <taxon>Chelicerata</taxon>
        <taxon>Arachnida</taxon>
        <taxon>Acari</taxon>
        <taxon>Acariformes</taxon>
        <taxon>Sarcoptiformes</taxon>
        <taxon>Astigmata</taxon>
        <taxon>Psoroptidia</taxon>
        <taxon>Analgoidea</taxon>
        <taxon>Pyroglyphidae</taxon>
        <taxon>Dermatophagoidinae</taxon>
        <taxon>Dermatophagoides</taxon>
    </lineage>
</organism>
<feature type="domain" description="C2H2-type" evidence="15">
    <location>
        <begin position="385"/>
        <end position="412"/>
    </location>
</feature>
<reference evidence="17" key="1">
    <citation type="submission" date="2025-08" db="UniProtKB">
        <authorList>
            <consortium name="RefSeq"/>
        </authorList>
    </citation>
    <scope>IDENTIFICATION</scope>
    <source>
        <strain evidence="17">Airmid</strain>
    </source>
</reference>
<dbReference type="Proteomes" id="UP000515146">
    <property type="component" value="Unplaced"/>
</dbReference>
<feature type="compositionally biased region" description="Polar residues" evidence="14">
    <location>
        <begin position="1"/>
        <end position="16"/>
    </location>
</feature>
<evidence type="ECO:0000256" key="7">
    <source>
        <dbReference type="ARBA" id="ARBA00022723"/>
    </source>
</evidence>
<dbReference type="GO" id="GO:0040034">
    <property type="term" value="P:regulation of development, heterochronic"/>
    <property type="evidence" value="ECO:0007669"/>
    <property type="project" value="UniProtKB-ARBA"/>
</dbReference>
<keyword evidence="12" id="KW-0539">Nucleus</keyword>
<dbReference type="SUPFAM" id="SSF57667">
    <property type="entry name" value="beta-beta-alpha zinc fingers"/>
    <property type="match status" value="1"/>
</dbReference>
<feature type="compositionally biased region" description="Low complexity" evidence="14">
    <location>
        <begin position="969"/>
        <end position="984"/>
    </location>
</feature>
<dbReference type="FunFam" id="3.30.160.60:FF:002883">
    <property type="entry name" value="Hunchback-like protein"/>
    <property type="match status" value="1"/>
</dbReference>
<dbReference type="Gene3D" id="3.30.160.60">
    <property type="entry name" value="Classic Zinc Finger"/>
    <property type="match status" value="3"/>
</dbReference>
<comment type="similarity">
    <text evidence="3">Belongs to the hunchback C2H2-type zinc-finger protein family.</text>
</comment>
<evidence type="ECO:0000256" key="10">
    <source>
        <dbReference type="ARBA" id="ARBA00022833"/>
    </source>
</evidence>
<sequence>MLGSSSLTQPATSTTMEPDEENPMADLMSLYGLPSATSSSSLSQADQHLQSMLLMAAMHHQQQQQQSLASIPTNVASSSGLAMTPATELVNRQIQSNRLPSINLEGSSSINSAAYQHPILMMRMMMGNPSFLDHLTTPSAISTPNGSNQSQQNSIIMNGINSSQLELTTECKEAAEKNTTLMSPNIEEPSTTTTTIKSNKSSIKPKCTKRRNGTGKSRPSIKCYSINRRLVESTVSTTSKASNIDPDLSSDDRSTNPIYRCHLCPYTGNSKLHFNAHMNTHFDHRCPHCDYTSRTEGRLKRHIRDFHSETPPETWTGSEQLLDESLEGAELIFDPDGCMEMSAGGNGPNPARNRKYRCKQCGYVAMDKHDFWEHSKDHIKTDRMLACPKCNFVTEYKHHLEYHLRNHFGSKPFKCGKCNYSCVNKSMLNSHMKSHSNIYQYRCNDCTYATKYCHSLKLHLRKYKHQPATVLNLDGTPNPYPVIDVYGTRRGPRPKKSSLSYTTTTTTKSIRSKVIRKNIESNKCKLISQSKKDDKIKNIVAVNNVQCSSADLNNKTIESPKINKSHDSNDNDNDDNEQAQVTCLRCNYCSFQTESKPDFSNHLLNHVVKEKLSLLNNKRKQIKQQQQQRSVNVDNQTQSNENNDEKRIVNDLVLDLSKQEDSQDQSQMDTDQNDPLSSLLQNFLHHQQTEQSEQIDIRSKTTRQFVHKKRKGQARKLLVQSSPSHSLNTLGILSESESISLSSPSPSPSLSSSSSIDSYHTQSKEPDDDDDDDDEESIRSDDIVVDEHMIGSDDHNNIDDESKQSETSLMMNDLPLLTKTSSIDEQIQFLDLYHHHQQQQQQQNGTDIQHPLPPTPNKSPDDDDDDEKSAFNFDMKINDQKSECQNIGSSLSECDISQLKPALVAALNDSSNNNLLQTLLQLLSTSTNNVCSITPSSSSTMSSLSSSSSSSKMNDSKTLATIISKGVGSPTTSSSSSSTSSSSSKLPITSLPNTVTATRISSSLNGESSQSIDCVASCSTSNYEADTIANNLNSATAAAAAALALATTVSSAASTSTLNEPLTNVNSLITKMHSVTFLMQEILLEMWSIKK</sequence>
<dbReference type="RefSeq" id="XP_027205216.1">
    <property type="nucleotide sequence ID" value="XM_027349415.1"/>
</dbReference>
<feature type="region of interest" description="Disordered" evidence="14">
    <location>
        <begin position="686"/>
        <end position="725"/>
    </location>
</feature>
<evidence type="ECO:0000256" key="8">
    <source>
        <dbReference type="ARBA" id="ARBA00022737"/>
    </source>
</evidence>
<protein>
    <recommendedName>
        <fullName evidence="4">Protein hunchback</fullName>
    </recommendedName>
</protein>
<evidence type="ECO:0000256" key="4">
    <source>
        <dbReference type="ARBA" id="ARBA00013638"/>
    </source>
</evidence>
<feature type="compositionally biased region" description="Basic and acidic residues" evidence="14">
    <location>
        <begin position="777"/>
        <end position="804"/>
    </location>
</feature>
<accession>A0A6P6YKD6</accession>
<keyword evidence="9 13" id="KW-0863">Zinc-finger</keyword>
<evidence type="ECO:0000256" key="5">
    <source>
        <dbReference type="ARBA" id="ARBA00022473"/>
    </source>
</evidence>
<dbReference type="InterPro" id="IPR013087">
    <property type="entry name" value="Znf_C2H2_type"/>
</dbReference>
<dbReference type="SMART" id="SM00355">
    <property type="entry name" value="ZnF_C2H2"/>
    <property type="match status" value="7"/>
</dbReference>
<dbReference type="PANTHER" id="PTHR24392">
    <property type="entry name" value="ZINC FINGER PROTEIN"/>
    <property type="match status" value="1"/>
</dbReference>
<dbReference type="PROSITE" id="PS00028">
    <property type="entry name" value="ZINC_FINGER_C2H2_1"/>
    <property type="match status" value="1"/>
</dbReference>
<evidence type="ECO:0000313" key="16">
    <source>
        <dbReference type="Proteomes" id="UP000515146"/>
    </source>
</evidence>
<comment type="subcellular location">
    <subcellularLocation>
        <location evidence="2">Nucleus</location>
    </subcellularLocation>
</comment>
<feature type="region of interest" description="Disordered" evidence="14">
    <location>
        <begin position="183"/>
        <end position="220"/>
    </location>
</feature>
<evidence type="ECO:0000259" key="15">
    <source>
        <dbReference type="PROSITE" id="PS50157"/>
    </source>
</evidence>
<dbReference type="GO" id="GO:0035282">
    <property type="term" value="P:segmentation"/>
    <property type="evidence" value="ECO:0007669"/>
    <property type="project" value="UniProtKB-KW"/>
</dbReference>
<dbReference type="AlphaFoldDB" id="A0A6P6YKD6"/>
<feature type="compositionally biased region" description="Low complexity" evidence="14">
    <location>
        <begin position="936"/>
        <end position="951"/>
    </location>
</feature>
<dbReference type="InParanoid" id="A0A6P6YKD6"/>
<keyword evidence="16" id="KW-1185">Reference proteome</keyword>
<evidence type="ECO:0000256" key="3">
    <source>
        <dbReference type="ARBA" id="ARBA00007746"/>
    </source>
</evidence>
<dbReference type="Pfam" id="PF00096">
    <property type="entry name" value="zf-C2H2"/>
    <property type="match status" value="1"/>
</dbReference>
<feature type="domain" description="C2H2-type" evidence="15">
    <location>
        <begin position="284"/>
        <end position="312"/>
    </location>
</feature>
<evidence type="ECO:0000256" key="9">
    <source>
        <dbReference type="ARBA" id="ARBA00022771"/>
    </source>
</evidence>
<proteinExistence type="inferred from homology"/>
<evidence type="ECO:0000256" key="6">
    <source>
        <dbReference type="ARBA" id="ARBA00022492"/>
    </source>
</evidence>
<keyword evidence="8" id="KW-0677">Repeat</keyword>
<evidence type="ECO:0000313" key="17">
    <source>
        <dbReference type="RefSeq" id="XP_027205216.1"/>
    </source>
</evidence>
<name>A0A6P6YKD6_DERPT</name>
<dbReference type="GO" id="GO:0008270">
    <property type="term" value="F:zinc ion binding"/>
    <property type="evidence" value="ECO:0007669"/>
    <property type="project" value="UniProtKB-KW"/>
</dbReference>
<dbReference type="PROSITE" id="PS50157">
    <property type="entry name" value="ZINC_FINGER_C2H2_2"/>
    <property type="match status" value="3"/>
</dbReference>
<gene>
    <name evidence="17" type="primary">LOC113798823</name>
</gene>